<evidence type="ECO:0000313" key="4">
    <source>
        <dbReference type="EMBL" id="XBH01915.1"/>
    </source>
</evidence>
<sequence>MRRGVKDDDSESEEEQVSEQGDDAMSGSESEFEQTLETLVRADLDRRADSVDPRPLFERVRRSMRNEAEEPLAAWGATRTARHHLLRFPAARPFRRLAWGAAAAAAVVLAFVFGSQVSPVQASAEAIVREARRIHRIPVDRCYLVEVRQDSELLQEAYPMTTQARLTRLWTRGDRFWLESVDPQRRWAWGRDDRGNVWMAFGSRRGIRFGPDELPGWLKVSFDVWSMQPDMLLGEVLRDFDLRREQPDPGQPGTTVAIRATPKPGHTHPELRGARLEFDAETRVVRKLVLERTRMGQPFATVTYTLIDTQMRDDRLFELEGHLEAPYEIYTRENEPQRRRVLAMRWLAPQVGDRPRPTPQRSPQIIPKPAKD</sequence>
<evidence type="ECO:0000256" key="2">
    <source>
        <dbReference type="SAM" id="Phobius"/>
    </source>
</evidence>
<dbReference type="RefSeq" id="WP_406694661.1">
    <property type="nucleotide sequence ID" value="NZ_CP155447.1"/>
</dbReference>
<keyword evidence="2" id="KW-0812">Transmembrane</keyword>
<accession>A0AAU7C9W1</accession>
<organism evidence="4">
    <name type="scientific">Singulisphaera sp. Ch08</name>
    <dbReference type="NCBI Taxonomy" id="3120278"/>
    <lineage>
        <taxon>Bacteria</taxon>
        <taxon>Pseudomonadati</taxon>
        <taxon>Planctomycetota</taxon>
        <taxon>Planctomycetia</taxon>
        <taxon>Isosphaerales</taxon>
        <taxon>Isosphaeraceae</taxon>
        <taxon>Singulisphaera</taxon>
    </lineage>
</organism>
<gene>
    <name evidence="4" type="ORF">V5E97_26745</name>
</gene>
<dbReference type="InterPro" id="IPR001711">
    <property type="entry name" value="PLipase_C_Pinositol-sp_Y"/>
</dbReference>
<dbReference type="AlphaFoldDB" id="A0AAU7C9W1"/>
<keyword evidence="2" id="KW-1133">Transmembrane helix</keyword>
<dbReference type="EMBL" id="CP155447">
    <property type="protein sequence ID" value="XBH01915.1"/>
    <property type="molecule type" value="Genomic_DNA"/>
</dbReference>
<dbReference type="GO" id="GO:0006629">
    <property type="term" value="P:lipid metabolic process"/>
    <property type="evidence" value="ECO:0007669"/>
    <property type="project" value="InterPro"/>
</dbReference>
<feature type="compositionally biased region" description="Acidic residues" evidence="1">
    <location>
        <begin position="8"/>
        <end position="22"/>
    </location>
</feature>
<name>A0AAU7C9W1_9BACT</name>
<protein>
    <recommendedName>
        <fullName evidence="3">PI-PLC Y-box domain-containing protein</fullName>
    </recommendedName>
</protein>
<proteinExistence type="predicted"/>
<dbReference type="GO" id="GO:0035556">
    <property type="term" value="P:intracellular signal transduction"/>
    <property type="evidence" value="ECO:0007669"/>
    <property type="project" value="InterPro"/>
</dbReference>
<feature type="domain" description="PI-PLC Y-box" evidence="3">
    <location>
        <begin position="144"/>
        <end position="190"/>
    </location>
</feature>
<dbReference type="GO" id="GO:0004435">
    <property type="term" value="F:phosphatidylinositol-4,5-bisphosphate phospholipase C activity"/>
    <property type="evidence" value="ECO:0007669"/>
    <property type="project" value="InterPro"/>
</dbReference>
<evidence type="ECO:0000259" key="3">
    <source>
        <dbReference type="PROSITE" id="PS50008"/>
    </source>
</evidence>
<feature type="region of interest" description="Disordered" evidence="1">
    <location>
        <begin position="348"/>
        <end position="372"/>
    </location>
</feature>
<keyword evidence="2" id="KW-0472">Membrane</keyword>
<feature type="region of interest" description="Disordered" evidence="1">
    <location>
        <begin position="1"/>
        <end position="33"/>
    </location>
</feature>
<feature type="transmembrane region" description="Helical" evidence="2">
    <location>
        <begin position="97"/>
        <end position="114"/>
    </location>
</feature>
<dbReference type="PROSITE" id="PS50008">
    <property type="entry name" value="PIPLC_Y_DOMAIN"/>
    <property type="match status" value="1"/>
</dbReference>
<evidence type="ECO:0000256" key="1">
    <source>
        <dbReference type="SAM" id="MobiDB-lite"/>
    </source>
</evidence>
<reference evidence="4" key="1">
    <citation type="submission" date="2024-05" db="EMBL/GenBank/DDBJ databases">
        <title>Planctomycetes of the genus Singulisphaera possess chitinolytic capabilities.</title>
        <authorList>
            <person name="Ivanova A."/>
        </authorList>
    </citation>
    <scope>NUCLEOTIDE SEQUENCE</scope>
    <source>
        <strain evidence="4">Ch08T</strain>
    </source>
</reference>